<organism evidence="4 5">
    <name type="scientific">Odinarchaeota yellowstonii (strain LCB_4)</name>
    <dbReference type="NCBI Taxonomy" id="1841599"/>
    <lineage>
        <taxon>Archaea</taxon>
        <taxon>Promethearchaeati</taxon>
        <taxon>Candidatus Odinarchaeota</taxon>
        <taxon>Candidatus Odinarchaeia</taxon>
        <taxon>Candidatus Odinarchaeales</taxon>
        <taxon>Candidatus Odinarchaeaceae</taxon>
        <taxon>Candidatus Odinarchaeum</taxon>
    </lineage>
</organism>
<feature type="domain" description="Mannose-1-phosphate guanyltransferase C-terminal" evidence="3">
    <location>
        <begin position="248"/>
        <end position="344"/>
    </location>
</feature>
<dbReference type="Gene3D" id="2.160.10.10">
    <property type="entry name" value="Hexapeptide repeat proteins"/>
    <property type="match status" value="2"/>
</dbReference>
<dbReference type="InterPro" id="IPR029044">
    <property type="entry name" value="Nucleotide-diphossugar_trans"/>
</dbReference>
<dbReference type="Proteomes" id="UP000186851">
    <property type="component" value="Chromosome"/>
</dbReference>
<accession>A0AAF0D3K4</accession>
<dbReference type="CDD" id="cd04181">
    <property type="entry name" value="NTP_transferase"/>
    <property type="match status" value="1"/>
</dbReference>
<dbReference type="InterPro" id="IPR005835">
    <property type="entry name" value="NTP_transferase_dom"/>
</dbReference>
<name>A0AAF0D3K4_ODILC</name>
<dbReference type="EMBL" id="CP091871">
    <property type="protein sequence ID" value="WEU41085.1"/>
    <property type="molecule type" value="Genomic_DNA"/>
</dbReference>
<evidence type="ECO:0000313" key="4">
    <source>
        <dbReference type="EMBL" id="WEU41085.1"/>
    </source>
</evidence>
<dbReference type="KEGG" id="oyw:OdinLCB4_006155"/>
<evidence type="ECO:0000259" key="3">
    <source>
        <dbReference type="Pfam" id="PF25087"/>
    </source>
</evidence>
<evidence type="ECO:0000313" key="5">
    <source>
        <dbReference type="Proteomes" id="UP000186851"/>
    </source>
</evidence>
<dbReference type="SUPFAM" id="SSF53448">
    <property type="entry name" value="Nucleotide-diphospho-sugar transferases"/>
    <property type="match status" value="1"/>
</dbReference>
<dbReference type="InterPro" id="IPR056729">
    <property type="entry name" value="GMPPB_C"/>
</dbReference>
<sequence>MIPAGGFGTRLRPLTYTRPKPLLPIYNSTILGFILEHLSSFNLIEEVIIAANKEFTIIKDIFKDEYKGMQIKYVWEEKRLGGVACIKNAAKNIEDDFLVFLGDNISNVNIKEFLEFHKRKNSDSSIMLVKSKTPWLYGVPLIDENDYITSLLEKPKNIELKETYIATGIYLFKRDALEPVDERNFIDHTGEIFPIILKHGKKVSGFKTSAYWSDIGDFKNYLETNRWVLENNQGRFPAASSNIDPLSYAAPSSTITPTTKVEASLILDESVVKDNCEISNSMIYENVIVNEGCRILNSIIAEHTVIGDNVIVENSMIGAGVTVKDNSVIKNARIWPKIIIEENSRLEGTIQHYYLPLK</sequence>
<comment type="similarity">
    <text evidence="1">Belongs to the transferase hexapeptide repeat family.</text>
</comment>
<dbReference type="InterPro" id="IPR050486">
    <property type="entry name" value="Mannose-1P_guanyltransferase"/>
</dbReference>
<reference evidence="4" key="2">
    <citation type="journal article" date="2022" name="Nat. Microbiol.">
        <title>A closed Candidatus Odinarchaeum chromosome exposes Asgard archaeal viruses.</title>
        <authorList>
            <person name="Tamarit D."/>
            <person name="Caceres E.F."/>
            <person name="Krupovic M."/>
            <person name="Nijland R."/>
            <person name="Eme L."/>
            <person name="Robinson N.P."/>
            <person name="Ettema T.J.G."/>
        </authorList>
    </citation>
    <scope>NUCLEOTIDE SEQUENCE</scope>
    <source>
        <strain evidence="4">LCB_4</strain>
    </source>
</reference>
<dbReference type="Pfam" id="PF25087">
    <property type="entry name" value="GMPPB_C"/>
    <property type="match status" value="1"/>
</dbReference>
<reference evidence="4" key="1">
    <citation type="journal article" date="2017" name="Nature">
        <title>Asgard archaea illuminate the origin of eukaryotic cellular complexity.</title>
        <authorList>
            <person name="Zaremba-Niedzwiedzka K."/>
            <person name="Caceres E.F."/>
            <person name="Saw J.H."/>
            <person name="Backstrom D."/>
            <person name="Juzokaite L."/>
            <person name="Vancaester E."/>
            <person name="Seitz K.W."/>
            <person name="Anantharaman K."/>
            <person name="Starnawski P."/>
            <person name="Kjeldsen K.U."/>
            <person name="Scott M.B."/>
            <person name="Nunoura T."/>
            <person name="Banfield J.F."/>
            <person name="Schramm A."/>
            <person name="Baker B.J."/>
            <person name="Spang A."/>
            <person name="Ettema T.J.G."/>
        </authorList>
    </citation>
    <scope>NUCLEOTIDE SEQUENCE</scope>
    <source>
        <strain evidence="4">LCB_4</strain>
    </source>
</reference>
<feature type="domain" description="Nucleotidyl transferase" evidence="2">
    <location>
        <begin position="2"/>
        <end position="228"/>
    </location>
</feature>
<dbReference type="Pfam" id="PF00483">
    <property type="entry name" value="NTP_transferase"/>
    <property type="match status" value="1"/>
</dbReference>
<dbReference type="Gene3D" id="3.90.550.10">
    <property type="entry name" value="Spore Coat Polysaccharide Biosynthesis Protein SpsA, Chain A"/>
    <property type="match status" value="1"/>
</dbReference>
<gene>
    <name evidence="4" type="ORF">OdinLCB4_006155</name>
</gene>
<dbReference type="AlphaFoldDB" id="A0AAF0D3K4"/>
<evidence type="ECO:0000256" key="1">
    <source>
        <dbReference type="ARBA" id="ARBA00007274"/>
    </source>
</evidence>
<protein>
    <submittedName>
        <fullName evidence="4">NDP-sugar synthase</fullName>
    </submittedName>
</protein>
<dbReference type="PANTHER" id="PTHR22572">
    <property type="entry name" value="SUGAR-1-PHOSPHATE GUANYL TRANSFERASE"/>
    <property type="match status" value="1"/>
</dbReference>
<evidence type="ECO:0000259" key="2">
    <source>
        <dbReference type="Pfam" id="PF00483"/>
    </source>
</evidence>
<proteinExistence type="inferred from homology"/>